<name>A0A1T4WTH8_9BACT</name>
<comment type="similarity">
    <text evidence="2">Belongs to the ABC transporter superfamily.</text>
</comment>
<keyword evidence="6 9" id="KW-0067">ATP-binding</keyword>
<feature type="domain" description="ABC transporter" evidence="8">
    <location>
        <begin position="8"/>
        <end position="259"/>
    </location>
</feature>
<dbReference type="InterPro" id="IPR027417">
    <property type="entry name" value="P-loop_NTPase"/>
</dbReference>
<evidence type="ECO:0000256" key="1">
    <source>
        <dbReference type="ARBA" id="ARBA00004417"/>
    </source>
</evidence>
<evidence type="ECO:0000256" key="5">
    <source>
        <dbReference type="ARBA" id="ARBA00022741"/>
    </source>
</evidence>
<accession>A0A1T4WTH8</accession>
<dbReference type="SUPFAM" id="SSF52540">
    <property type="entry name" value="P-loop containing nucleoside triphosphate hydrolases"/>
    <property type="match status" value="1"/>
</dbReference>
<dbReference type="PROSITE" id="PS00211">
    <property type="entry name" value="ABC_TRANSPORTER_1"/>
    <property type="match status" value="1"/>
</dbReference>
<sequence>MSSPSSILEVRDLVTAFDTDAGRMVAVDGISFDVPRGRTLGIVGESGCGKSVTAFSITRLLPQPHGQVLSGSIQFEGHNLRTLPLEEMQKLRGQEISMIFQEPMTALNPVQTVGKQLAEAILLHTQCSKNEVLSRSLDMMRKVRIPAPETRLNEYPHQLSGGMRQRVMIAMALINKPKLLIADEPTTALDVTVQAQILELMADLQKDMGMSVVLITHDLGVIAEVCDEVAVMYAGRIVERAGVNDVFAHPRHAYTQGLLASIPRLDSVPKTPLKAIPGNVPGIADFLPGCRFAARSRRPHTEAHLQNRPPFIEISPGHWVENCPVCVA</sequence>
<dbReference type="InterPro" id="IPR017871">
    <property type="entry name" value="ABC_transporter-like_CS"/>
</dbReference>
<dbReference type="InterPro" id="IPR050388">
    <property type="entry name" value="ABC_Ni/Peptide_Import"/>
</dbReference>
<keyword evidence="3" id="KW-0813">Transport</keyword>
<dbReference type="Proteomes" id="UP000190774">
    <property type="component" value="Unassembled WGS sequence"/>
</dbReference>
<dbReference type="FunFam" id="3.40.50.300:FF:000016">
    <property type="entry name" value="Oligopeptide ABC transporter ATP-binding component"/>
    <property type="match status" value="1"/>
</dbReference>
<dbReference type="GO" id="GO:0016887">
    <property type="term" value="F:ATP hydrolysis activity"/>
    <property type="evidence" value="ECO:0007669"/>
    <property type="project" value="InterPro"/>
</dbReference>
<keyword evidence="10" id="KW-1185">Reference proteome</keyword>
<evidence type="ECO:0000313" key="10">
    <source>
        <dbReference type="Proteomes" id="UP000190774"/>
    </source>
</evidence>
<dbReference type="PANTHER" id="PTHR43297:SF2">
    <property type="entry name" value="DIPEPTIDE TRANSPORT ATP-BINDING PROTEIN DPPD"/>
    <property type="match status" value="1"/>
</dbReference>
<organism evidence="9 10">
    <name type="scientific">Prosthecobacter debontii</name>
    <dbReference type="NCBI Taxonomy" id="48467"/>
    <lineage>
        <taxon>Bacteria</taxon>
        <taxon>Pseudomonadati</taxon>
        <taxon>Verrucomicrobiota</taxon>
        <taxon>Verrucomicrobiia</taxon>
        <taxon>Verrucomicrobiales</taxon>
        <taxon>Verrucomicrobiaceae</taxon>
        <taxon>Prosthecobacter</taxon>
    </lineage>
</organism>
<reference evidence="10" key="1">
    <citation type="submission" date="2017-02" db="EMBL/GenBank/DDBJ databases">
        <authorList>
            <person name="Varghese N."/>
            <person name="Submissions S."/>
        </authorList>
    </citation>
    <scope>NUCLEOTIDE SEQUENCE [LARGE SCALE GENOMIC DNA]</scope>
    <source>
        <strain evidence="10">ATCC 700200</strain>
    </source>
</reference>
<dbReference type="InterPro" id="IPR003439">
    <property type="entry name" value="ABC_transporter-like_ATP-bd"/>
</dbReference>
<dbReference type="OrthoDB" id="9809450at2"/>
<evidence type="ECO:0000256" key="7">
    <source>
        <dbReference type="ARBA" id="ARBA00023136"/>
    </source>
</evidence>
<dbReference type="CDD" id="cd03257">
    <property type="entry name" value="ABC_NikE_OppD_transporters"/>
    <property type="match status" value="1"/>
</dbReference>
<gene>
    <name evidence="9" type="ORF">SAMN02745166_00592</name>
</gene>
<evidence type="ECO:0000256" key="4">
    <source>
        <dbReference type="ARBA" id="ARBA00022475"/>
    </source>
</evidence>
<dbReference type="SMART" id="SM00382">
    <property type="entry name" value="AAA"/>
    <property type="match status" value="1"/>
</dbReference>
<dbReference type="Pfam" id="PF08352">
    <property type="entry name" value="oligo_HPY"/>
    <property type="match status" value="1"/>
</dbReference>
<dbReference type="PROSITE" id="PS50893">
    <property type="entry name" value="ABC_TRANSPORTER_2"/>
    <property type="match status" value="1"/>
</dbReference>
<keyword evidence="4" id="KW-1003">Cell membrane</keyword>
<dbReference type="NCBIfam" id="TIGR01727">
    <property type="entry name" value="oligo_HPY"/>
    <property type="match status" value="1"/>
</dbReference>
<dbReference type="InterPro" id="IPR013563">
    <property type="entry name" value="Oligopep_ABC_C"/>
</dbReference>
<proteinExistence type="inferred from homology"/>
<evidence type="ECO:0000259" key="8">
    <source>
        <dbReference type="PROSITE" id="PS50893"/>
    </source>
</evidence>
<dbReference type="InterPro" id="IPR003593">
    <property type="entry name" value="AAA+_ATPase"/>
</dbReference>
<protein>
    <submittedName>
        <fullName evidence="9">Peptide/nickel transport system ATP-binding protein</fullName>
    </submittedName>
</protein>
<dbReference type="PANTHER" id="PTHR43297">
    <property type="entry name" value="OLIGOPEPTIDE TRANSPORT ATP-BINDING PROTEIN APPD"/>
    <property type="match status" value="1"/>
</dbReference>
<evidence type="ECO:0000256" key="6">
    <source>
        <dbReference type="ARBA" id="ARBA00022840"/>
    </source>
</evidence>
<dbReference type="RefSeq" id="WP_078811821.1">
    <property type="nucleotide sequence ID" value="NZ_FUYE01000002.1"/>
</dbReference>
<comment type="subcellular location">
    <subcellularLocation>
        <location evidence="1">Cell inner membrane</location>
        <topology evidence="1">Peripheral membrane protein</topology>
    </subcellularLocation>
</comment>
<keyword evidence="5" id="KW-0547">Nucleotide-binding</keyword>
<keyword evidence="7" id="KW-0472">Membrane</keyword>
<evidence type="ECO:0000313" key="9">
    <source>
        <dbReference type="EMBL" id="SKA80165.1"/>
    </source>
</evidence>
<dbReference type="EMBL" id="FUYE01000002">
    <property type="protein sequence ID" value="SKA80165.1"/>
    <property type="molecule type" value="Genomic_DNA"/>
</dbReference>
<dbReference type="STRING" id="48467.SAMN02745166_00592"/>
<dbReference type="Gene3D" id="3.40.50.300">
    <property type="entry name" value="P-loop containing nucleotide triphosphate hydrolases"/>
    <property type="match status" value="1"/>
</dbReference>
<evidence type="ECO:0000256" key="2">
    <source>
        <dbReference type="ARBA" id="ARBA00005417"/>
    </source>
</evidence>
<dbReference type="GO" id="GO:0005886">
    <property type="term" value="C:plasma membrane"/>
    <property type="evidence" value="ECO:0007669"/>
    <property type="project" value="UniProtKB-SubCell"/>
</dbReference>
<dbReference type="GO" id="GO:0005524">
    <property type="term" value="F:ATP binding"/>
    <property type="evidence" value="ECO:0007669"/>
    <property type="project" value="UniProtKB-KW"/>
</dbReference>
<evidence type="ECO:0000256" key="3">
    <source>
        <dbReference type="ARBA" id="ARBA00022448"/>
    </source>
</evidence>
<dbReference type="AlphaFoldDB" id="A0A1T4WTH8"/>
<dbReference type="GO" id="GO:0015833">
    <property type="term" value="P:peptide transport"/>
    <property type="evidence" value="ECO:0007669"/>
    <property type="project" value="InterPro"/>
</dbReference>
<dbReference type="Pfam" id="PF00005">
    <property type="entry name" value="ABC_tran"/>
    <property type="match status" value="1"/>
</dbReference>